<dbReference type="Pfam" id="PF19075">
    <property type="entry name" value="DUF5771"/>
    <property type="match status" value="1"/>
</dbReference>
<dbReference type="EMBL" id="MN739654">
    <property type="protein sequence ID" value="QHT18295.1"/>
    <property type="molecule type" value="Genomic_DNA"/>
</dbReference>
<organism evidence="1">
    <name type="scientific">viral metagenome</name>
    <dbReference type="NCBI Taxonomy" id="1070528"/>
    <lineage>
        <taxon>unclassified sequences</taxon>
        <taxon>metagenomes</taxon>
        <taxon>organismal metagenomes</taxon>
    </lineage>
</organism>
<reference evidence="1" key="1">
    <citation type="journal article" date="2020" name="Nature">
        <title>Giant virus diversity and host interactions through global metagenomics.</title>
        <authorList>
            <person name="Schulz F."/>
            <person name="Roux S."/>
            <person name="Paez-Espino D."/>
            <person name="Jungbluth S."/>
            <person name="Walsh D.A."/>
            <person name="Denef V.J."/>
            <person name="McMahon K.D."/>
            <person name="Konstantinidis K.T."/>
            <person name="Eloe-Fadrosh E.A."/>
            <person name="Kyrpides N.C."/>
            <person name="Woyke T."/>
        </authorList>
    </citation>
    <scope>NUCLEOTIDE SEQUENCE</scope>
    <source>
        <strain evidence="1">GVMAG-M-3300023174-46</strain>
    </source>
</reference>
<protein>
    <submittedName>
        <fullName evidence="1">Uncharacterized protein</fullName>
    </submittedName>
</protein>
<dbReference type="AlphaFoldDB" id="A0A6C0DSX2"/>
<name>A0A6C0DSX2_9ZZZZ</name>
<evidence type="ECO:0000313" key="1">
    <source>
        <dbReference type="EMBL" id="QHT18295.1"/>
    </source>
</evidence>
<dbReference type="InterPro" id="IPR043905">
    <property type="entry name" value="DUF5771"/>
</dbReference>
<proteinExistence type="predicted"/>
<accession>A0A6C0DSX2</accession>
<sequence length="181" mass="20506">MACPEGTVERKSYTRKNGRYVRSTCVKKTRKNSSSNSLKHISSCPPGYVTRKSYTRHMSNRVRQEGYLRKTAKGSVVRVFPKQNTKFVQSSCILDKGKKGKALPGTKIIGPLKQGELKKYGYSFRLPEHERHSALLKAIRAYGALETYHKLNAVSKLTARTVPKASSVFTQDKVWIQKTHM</sequence>